<protein>
    <submittedName>
        <fullName evidence="2">Uncharacterized protein</fullName>
    </submittedName>
</protein>
<feature type="non-terminal residue" evidence="2">
    <location>
        <position position="1"/>
    </location>
</feature>
<evidence type="ECO:0000313" key="3">
    <source>
        <dbReference type="Proteomes" id="UP001374535"/>
    </source>
</evidence>
<dbReference type="AlphaFoldDB" id="A0AAQ3RN88"/>
<proteinExistence type="predicted"/>
<dbReference type="Proteomes" id="UP001374535">
    <property type="component" value="Chromosome 9"/>
</dbReference>
<evidence type="ECO:0000313" key="2">
    <source>
        <dbReference type="EMBL" id="WVY98653.1"/>
    </source>
</evidence>
<evidence type="ECO:0000256" key="1">
    <source>
        <dbReference type="SAM" id="MobiDB-lite"/>
    </source>
</evidence>
<feature type="region of interest" description="Disordered" evidence="1">
    <location>
        <begin position="15"/>
        <end position="43"/>
    </location>
</feature>
<feature type="compositionally biased region" description="Basic residues" evidence="1">
    <location>
        <begin position="18"/>
        <end position="33"/>
    </location>
</feature>
<dbReference type="EMBL" id="CP144692">
    <property type="protein sequence ID" value="WVY98653.1"/>
    <property type="molecule type" value="Genomic_DNA"/>
</dbReference>
<sequence length="160" mass="17757">LESLLSKRLALGSPFLGRSRRRSGKSRPRRRQRVSPEPRLATTSSPLLPSRFILGLGFPPLSNVGHHCFESSHRATIPYQSWRRRRPHRAPEPRCQATTPLLLSHSPFFFPDGIDDANTLTAAERPPVYLTIINLADSPSEVTASEQGMPLPPSQLSSST</sequence>
<reference evidence="2 3" key="1">
    <citation type="journal article" date="2023" name="Life. Sci Alliance">
        <title>Evolutionary insights into 3D genome organization and epigenetic landscape of Vigna mungo.</title>
        <authorList>
            <person name="Junaid A."/>
            <person name="Singh B."/>
            <person name="Bhatia S."/>
        </authorList>
    </citation>
    <scope>NUCLEOTIDE SEQUENCE [LARGE SCALE GENOMIC DNA]</scope>
    <source>
        <strain evidence="2">Urdbean</strain>
    </source>
</reference>
<keyword evidence="3" id="KW-1185">Reference proteome</keyword>
<name>A0AAQ3RN88_VIGMU</name>
<organism evidence="2 3">
    <name type="scientific">Vigna mungo</name>
    <name type="common">Black gram</name>
    <name type="synonym">Phaseolus mungo</name>
    <dbReference type="NCBI Taxonomy" id="3915"/>
    <lineage>
        <taxon>Eukaryota</taxon>
        <taxon>Viridiplantae</taxon>
        <taxon>Streptophyta</taxon>
        <taxon>Embryophyta</taxon>
        <taxon>Tracheophyta</taxon>
        <taxon>Spermatophyta</taxon>
        <taxon>Magnoliopsida</taxon>
        <taxon>eudicotyledons</taxon>
        <taxon>Gunneridae</taxon>
        <taxon>Pentapetalae</taxon>
        <taxon>rosids</taxon>
        <taxon>fabids</taxon>
        <taxon>Fabales</taxon>
        <taxon>Fabaceae</taxon>
        <taxon>Papilionoideae</taxon>
        <taxon>50 kb inversion clade</taxon>
        <taxon>NPAAA clade</taxon>
        <taxon>indigoferoid/millettioid clade</taxon>
        <taxon>Phaseoleae</taxon>
        <taxon>Vigna</taxon>
    </lineage>
</organism>
<feature type="region of interest" description="Disordered" evidence="1">
    <location>
        <begin position="141"/>
        <end position="160"/>
    </location>
</feature>
<gene>
    <name evidence="2" type="ORF">V8G54_030804</name>
</gene>
<accession>A0AAQ3RN88</accession>